<keyword evidence="2" id="KW-1185">Reference proteome</keyword>
<organism evidence="1 2">
    <name type="scientific">Ceratocystis lukuohia</name>
    <dbReference type="NCBI Taxonomy" id="2019550"/>
    <lineage>
        <taxon>Eukaryota</taxon>
        <taxon>Fungi</taxon>
        <taxon>Dikarya</taxon>
        <taxon>Ascomycota</taxon>
        <taxon>Pezizomycotina</taxon>
        <taxon>Sordariomycetes</taxon>
        <taxon>Hypocreomycetidae</taxon>
        <taxon>Microascales</taxon>
        <taxon>Ceratocystidaceae</taxon>
        <taxon>Ceratocystis</taxon>
    </lineage>
</organism>
<dbReference type="GeneID" id="98116786"/>
<evidence type="ECO:0000313" key="1">
    <source>
        <dbReference type="EMBL" id="KAL2890611.1"/>
    </source>
</evidence>
<comment type="caution">
    <text evidence="1">The sequence shown here is derived from an EMBL/GenBank/DDBJ whole genome shotgun (WGS) entry which is preliminary data.</text>
</comment>
<evidence type="ECO:0008006" key="3">
    <source>
        <dbReference type="Google" id="ProtNLM"/>
    </source>
</evidence>
<reference evidence="1 2" key="1">
    <citation type="submission" date="2020-05" db="EMBL/GenBank/DDBJ databases">
        <title>Ceratocystis lukuohia genome.</title>
        <authorList>
            <person name="Harrington T.C."/>
            <person name="Kim K."/>
            <person name="Mayers C.G."/>
        </authorList>
    </citation>
    <scope>NUCLEOTIDE SEQUENCE [LARGE SCALE GENOMIC DNA]</scope>
    <source>
        <strain evidence="1 2">C4212</strain>
    </source>
</reference>
<name>A0ABR4MQQ8_9PEZI</name>
<dbReference type="Proteomes" id="UP001610728">
    <property type="component" value="Unassembled WGS sequence"/>
</dbReference>
<protein>
    <recommendedName>
        <fullName evidence="3">Transposase</fullName>
    </recommendedName>
</protein>
<accession>A0ABR4MQQ8</accession>
<dbReference type="RefSeq" id="XP_070861791.1">
    <property type="nucleotide sequence ID" value="XM_071000263.1"/>
</dbReference>
<proteinExistence type="predicted"/>
<evidence type="ECO:0000313" key="2">
    <source>
        <dbReference type="Proteomes" id="UP001610728"/>
    </source>
</evidence>
<dbReference type="EMBL" id="JABSNW010000002">
    <property type="protein sequence ID" value="KAL2890611.1"/>
    <property type="molecule type" value="Genomic_DNA"/>
</dbReference>
<gene>
    <name evidence="1" type="ORF">HOO65_021153</name>
</gene>
<sequence length="96" mass="10824">MANRRLADRDVSPVSKRWASNFIKPQPDPKTCFNHTYDYERAKCEGPALIRDWFRLVGSTIVKYGINIADIYNLDETGFTMGVIASGMVVTGVETH</sequence>